<evidence type="ECO:0000313" key="5">
    <source>
        <dbReference type="Proteomes" id="UP000000442"/>
    </source>
</evidence>
<evidence type="ECO:0000256" key="2">
    <source>
        <dbReference type="HAMAP-Rule" id="MF_00518"/>
    </source>
</evidence>
<dbReference type="Proteomes" id="UP000000442">
    <property type="component" value="Chromosome"/>
</dbReference>
<dbReference type="AlphaFoldDB" id="C0QEP4"/>
<gene>
    <name evidence="2 4" type="primary">dtd</name>
    <name evidence="4" type="ordered locus">HRM2_22910</name>
</gene>
<keyword evidence="2" id="KW-0694">RNA-binding</keyword>
<accession>C0QEP4</accession>
<organism evidence="4 5">
    <name type="scientific">Desulforapulum autotrophicum (strain ATCC 43914 / DSM 3382 / VKM B-1955 / HRM2)</name>
    <name type="common">Desulfobacterium autotrophicum</name>
    <dbReference type="NCBI Taxonomy" id="177437"/>
    <lineage>
        <taxon>Bacteria</taxon>
        <taxon>Pseudomonadati</taxon>
        <taxon>Thermodesulfobacteriota</taxon>
        <taxon>Desulfobacteria</taxon>
        <taxon>Desulfobacterales</taxon>
        <taxon>Desulfobacteraceae</taxon>
        <taxon>Desulforapulum</taxon>
    </lineage>
</organism>
<dbReference type="KEGG" id="dat:HRM2_22910"/>
<keyword evidence="2" id="KW-0963">Cytoplasm</keyword>
<dbReference type="eggNOG" id="COG1490">
    <property type="taxonomic scope" value="Bacteria"/>
</dbReference>
<dbReference type="InterPro" id="IPR023509">
    <property type="entry name" value="DTD-like_sf"/>
</dbReference>
<dbReference type="EC" id="3.1.1.-" evidence="2"/>
<dbReference type="EMBL" id="CP001087">
    <property type="protein sequence ID" value="ACN15386.1"/>
    <property type="molecule type" value="Genomic_DNA"/>
</dbReference>
<dbReference type="NCBIfam" id="TIGR00256">
    <property type="entry name" value="D-aminoacyl-tRNA deacylase"/>
    <property type="match status" value="1"/>
</dbReference>
<dbReference type="Gene3D" id="3.50.80.10">
    <property type="entry name" value="D-tyrosyl-tRNA(Tyr) deacylase"/>
    <property type="match status" value="1"/>
</dbReference>
<comment type="domain">
    <text evidence="2">A Gly-cisPro motif from one monomer fits into the active site of the other monomer to allow specific chiral rejection of L-amino acids.</text>
</comment>
<dbReference type="PANTHER" id="PTHR10472:SF5">
    <property type="entry name" value="D-AMINOACYL-TRNA DEACYLASE 1"/>
    <property type="match status" value="1"/>
</dbReference>
<evidence type="ECO:0000256" key="1">
    <source>
        <dbReference type="ARBA" id="ARBA00009673"/>
    </source>
</evidence>
<sequence length="178" mass="19544">MDAGKNHEWLKKGNHVRKSKAGERGRMKAVIQRVSRAEVRVDDKITGTIGAGIVVLLGVGQDDTATDAEKLCAKIAGLRIFEDARGRMNLSLMEINGEILVVSQFTLMADCSRGRRPSFVKAAPPDRAEILYDHFVETCRCLGIPTATGRFRTVMEVSLTNSGPVTLMLDSRGKKDKE</sequence>
<evidence type="ECO:0000256" key="3">
    <source>
        <dbReference type="SAM" id="MobiDB-lite"/>
    </source>
</evidence>
<dbReference type="GO" id="GO:0051500">
    <property type="term" value="F:D-tyrosyl-tRNA(Tyr) deacylase activity"/>
    <property type="evidence" value="ECO:0007669"/>
    <property type="project" value="TreeGrafter"/>
</dbReference>
<reference evidence="4 5" key="1">
    <citation type="journal article" date="2009" name="Environ. Microbiol.">
        <title>Genome sequence of Desulfobacterium autotrophicum HRM2, a marine sulfate reducer oxidizing organic carbon completely to carbon dioxide.</title>
        <authorList>
            <person name="Strittmatter A.W."/>
            <person name="Liesegang H."/>
            <person name="Rabus R."/>
            <person name="Decker I."/>
            <person name="Amann J."/>
            <person name="Andres S."/>
            <person name="Henne A."/>
            <person name="Fricke W.F."/>
            <person name="Martinez-Arias R."/>
            <person name="Bartels D."/>
            <person name="Goesmann A."/>
            <person name="Krause L."/>
            <person name="Puehler A."/>
            <person name="Klenk H.P."/>
            <person name="Richter M."/>
            <person name="Schuler M."/>
            <person name="Gloeckner F.O."/>
            <person name="Meyerdierks A."/>
            <person name="Gottschalk G."/>
            <person name="Amann R."/>
        </authorList>
    </citation>
    <scope>NUCLEOTIDE SEQUENCE [LARGE SCALE GENOMIC DNA]</scope>
    <source>
        <strain evidence="5">ATCC 43914 / DSM 3382 / HRM2</strain>
    </source>
</reference>
<dbReference type="GO" id="GO:0019478">
    <property type="term" value="P:D-amino acid catabolic process"/>
    <property type="evidence" value="ECO:0007669"/>
    <property type="project" value="UniProtKB-UniRule"/>
</dbReference>
<dbReference type="GO" id="GO:0106026">
    <property type="term" value="F:Gly-tRNA(Ala) deacylase activity"/>
    <property type="evidence" value="ECO:0007669"/>
    <property type="project" value="UniProtKB-UniRule"/>
</dbReference>
<feature type="region of interest" description="Disordered" evidence="3">
    <location>
        <begin position="1"/>
        <end position="23"/>
    </location>
</feature>
<feature type="compositionally biased region" description="Basic and acidic residues" evidence="3">
    <location>
        <begin position="1"/>
        <end position="11"/>
    </location>
</feature>
<dbReference type="GO" id="GO:0005737">
    <property type="term" value="C:cytoplasm"/>
    <property type="evidence" value="ECO:0007669"/>
    <property type="project" value="UniProtKB-SubCell"/>
</dbReference>
<dbReference type="FunFam" id="3.50.80.10:FF:000001">
    <property type="entry name" value="D-aminoacyl-tRNA deacylase"/>
    <property type="match status" value="1"/>
</dbReference>
<comment type="function">
    <text evidence="2">An aminoacyl-tRNA editing enzyme that deacylates mischarged D-aminoacyl-tRNAs. Also deacylates mischarged glycyl-tRNA(Ala), protecting cells against glycine mischarging by AlaRS. Acts via tRNA-based rather than protein-based catalysis; rejects L-amino acids rather than detecting D-amino acids in the active site. By recycling D-aminoacyl-tRNA to D-amino acids and free tRNA molecules, this enzyme counteracts the toxicity associated with the formation of D-aminoacyl-tRNA entities in vivo and helps enforce protein L-homochirality.</text>
</comment>
<comment type="catalytic activity">
    <reaction evidence="2">
        <text>glycyl-tRNA(Ala) + H2O = tRNA(Ala) + glycine + H(+)</text>
        <dbReference type="Rhea" id="RHEA:53744"/>
        <dbReference type="Rhea" id="RHEA-COMP:9657"/>
        <dbReference type="Rhea" id="RHEA-COMP:13640"/>
        <dbReference type="ChEBI" id="CHEBI:15377"/>
        <dbReference type="ChEBI" id="CHEBI:15378"/>
        <dbReference type="ChEBI" id="CHEBI:57305"/>
        <dbReference type="ChEBI" id="CHEBI:78442"/>
        <dbReference type="ChEBI" id="CHEBI:78522"/>
    </reaction>
</comment>
<keyword evidence="2 4" id="KW-0378">Hydrolase</keyword>
<dbReference type="GO" id="GO:0043908">
    <property type="term" value="F:Ser(Gly)-tRNA(Ala) hydrolase activity"/>
    <property type="evidence" value="ECO:0007669"/>
    <property type="project" value="UniProtKB-UniRule"/>
</dbReference>
<dbReference type="Pfam" id="PF02580">
    <property type="entry name" value="Tyr_Deacylase"/>
    <property type="match status" value="1"/>
</dbReference>
<dbReference type="HAMAP" id="MF_00518">
    <property type="entry name" value="Deacylase_Dtd"/>
    <property type="match status" value="1"/>
</dbReference>
<evidence type="ECO:0000313" key="4">
    <source>
        <dbReference type="EMBL" id="ACN15386.1"/>
    </source>
</evidence>
<dbReference type="HOGENOM" id="CLU_076901_1_0_7"/>
<dbReference type="GO" id="GO:0000049">
    <property type="term" value="F:tRNA binding"/>
    <property type="evidence" value="ECO:0007669"/>
    <property type="project" value="UniProtKB-UniRule"/>
</dbReference>
<comment type="catalytic activity">
    <reaction evidence="2">
        <text>a D-aminoacyl-tRNA + H2O = a tRNA + a D-alpha-amino acid + H(+)</text>
        <dbReference type="Rhea" id="RHEA:13953"/>
        <dbReference type="Rhea" id="RHEA-COMP:10123"/>
        <dbReference type="Rhea" id="RHEA-COMP:10124"/>
        <dbReference type="ChEBI" id="CHEBI:15377"/>
        <dbReference type="ChEBI" id="CHEBI:15378"/>
        <dbReference type="ChEBI" id="CHEBI:59871"/>
        <dbReference type="ChEBI" id="CHEBI:78442"/>
        <dbReference type="ChEBI" id="CHEBI:79333"/>
        <dbReference type="EC" id="3.1.1.96"/>
    </reaction>
</comment>
<proteinExistence type="inferred from homology"/>
<dbReference type="SUPFAM" id="SSF69500">
    <property type="entry name" value="DTD-like"/>
    <property type="match status" value="1"/>
</dbReference>
<dbReference type="EC" id="3.1.1.96" evidence="2"/>
<comment type="subunit">
    <text evidence="2">Homodimer.</text>
</comment>
<feature type="short sequence motif" description="Gly-cisPro motif, important for rejection of L-amino acids" evidence="2">
    <location>
        <begin position="163"/>
        <end position="164"/>
    </location>
</feature>
<dbReference type="InterPro" id="IPR003732">
    <property type="entry name" value="Daa-tRNA_deacyls_DTD"/>
</dbReference>
<protein>
    <recommendedName>
        <fullName evidence="2">D-aminoacyl-tRNA deacylase</fullName>
        <shortName evidence="2">DTD</shortName>
        <ecNumber evidence="2">3.1.1.96</ecNumber>
    </recommendedName>
    <alternativeName>
        <fullName evidence="2">Gly-tRNA(Ala) deacylase</fullName>
        <ecNumber evidence="2">3.1.1.-</ecNumber>
    </alternativeName>
</protein>
<keyword evidence="5" id="KW-1185">Reference proteome</keyword>
<dbReference type="PANTHER" id="PTHR10472">
    <property type="entry name" value="D-TYROSYL-TRNA TYR DEACYLASE"/>
    <property type="match status" value="1"/>
</dbReference>
<name>C0QEP4_DESAH</name>
<dbReference type="STRING" id="177437.HRM2_22910"/>
<keyword evidence="2" id="KW-0820">tRNA-binding</keyword>
<comment type="subcellular location">
    <subcellularLocation>
        <location evidence="2">Cytoplasm</location>
    </subcellularLocation>
</comment>
<dbReference type="CDD" id="cd00563">
    <property type="entry name" value="Dtyr_deacylase"/>
    <property type="match status" value="1"/>
</dbReference>
<comment type="similarity">
    <text evidence="1 2">Belongs to the DTD family.</text>
</comment>